<reference evidence="1" key="1">
    <citation type="submission" date="2021-07" db="EMBL/GenBank/DDBJ databases">
        <authorList>
            <person name="Catto M.A."/>
            <person name="Jacobson A."/>
            <person name="Kennedy G."/>
            <person name="Labadie P."/>
            <person name="Hunt B.G."/>
            <person name="Srinivasan R."/>
        </authorList>
    </citation>
    <scope>NUCLEOTIDE SEQUENCE</scope>
    <source>
        <strain evidence="1">PL_HMW_Pooled</strain>
        <tissue evidence="1">Head</tissue>
    </source>
</reference>
<evidence type="ECO:0000313" key="2">
    <source>
        <dbReference type="Proteomes" id="UP001219518"/>
    </source>
</evidence>
<sequence>MDAGQQKKTCLQFSWLGPNSKKMFTDKELVGKPINGLQLSNRTCATFPKPHPIPCIEPFLVNDLGVDLPLGGEDYKELIVDEIFHESVLCDPGIGDICAVTAFLFNDNVVNLTAYCTRVTMENSDPFVKGCIAVSKGTYRNVVCVCDPPCRVKIPGPNSSTIPKVRGLALISCVIAFLVNGWH</sequence>
<protein>
    <submittedName>
        <fullName evidence="1">ABC transporter A family member 4</fullName>
    </submittedName>
</protein>
<dbReference type="AlphaFoldDB" id="A0AAE1LEC4"/>
<dbReference type="Proteomes" id="UP001219518">
    <property type="component" value="Unassembled WGS sequence"/>
</dbReference>
<dbReference type="EMBL" id="JAHWGI010000516">
    <property type="protein sequence ID" value="KAK3916340.1"/>
    <property type="molecule type" value="Genomic_DNA"/>
</dbReference>
<keyword evidence="2" id="KW-1185">Reference proteome</keyword>
<evidence type="ECO:0000313" key="1">
    <source>
        <dbReference type="EMBL" id="KAK3916340.1"/>
    </source>
</evidence>
<accession>A0AAE1LEC4</accession>
<gene>
    <name evidence="1" type="ORF">KUF71_006177</name>
</gene>
<reference evidence="1" key="2">
    <citation type="journal article" date="2023" name="BMC Genomics">
        <title>Pest status, molecular evolution, and epigenetic factors derived from the genome assembly of Frankliniella fusca, a thysanopteran phytovirus vector.</title>
        <authorList>
            <person name="Catto M.A."/>
            <person name="Labadie P.E."/>
            <person name="Jacobson A.L."/>
            <person name="Kennedy G.G."/>
            <person name="Srinivasan R."/>
            <person name="Hunt B.G."/>
        </authorList>
    </citation>
    <scope>NUCLEOTIDE SEQUENCE</scope>
    <source>
        <strain evidence="1">PL_HMW_Pooled</strain>
    </source>
</reference>
<proteinExistence type="predicted"/>
<comment type="caution">
    <text evidence="1">The sequence shown here is derived from an EMBL/GenBank/DDBJ whole genome shotgun (WGS) entry which is preliminary data.</text>
</comment>
<organism evidence="1 2">
    <name type="scientific">Frankliniella fusca</name>
    <dbReference type="NCBI Taxonomy" id="407009"/>
    <lineage>
        <taxon>Eukaryota</taxon>
        <taxon>Metazoa</taxon>
        <taxon>Ecdysozoa</taxon>
        <taxon>Arthropoda</taxon>
        <taxon>Hexapoda</taxon>
        <taxon>Insecta</taxon>
        <taxon>Pterygota</taxon>
        <taxon>Neoptera</taxon>
        <taxon>Paraneoptera</taxon>
        <taxon>Thysanoptera</taxon>
        <taxon>Terebrantia</taxon>
        <taxon>Thripoidea</taxon>
        <taxon>Thripidae</taxon>
        <taxon>Frankliniella</taxon>
    </lineage>
</organism>
<name>A0AAE1LEC4_9NEOP</name>